<evidence type="ECO:0000256" key="8">
    <source>
        <dbReference type="ARBA" id="ARBA00047851"/>
    </source>
</evidence>
<feature type="domain" description="Thiamine phosphate synthase/TenI" evidence="13">
    <location>
        <begin position="6"/>
        <end position="189"/>
    </location>
</feature>
<evidence type="ECO:0000256" key="9">
    <source>
        <dbReference type="ARBA" id="ARBA00047883"/>
    </source>
</evidence>
<dbReference type="SUPFAM" id="SSF51391">
    <property type="entry name" value="Thiamin phosphate synthase"/>
    <property type="match status" value="1"/>
</dbReference>
<comment type="similarity">
    <text evidence="10 11">Belongs to the thiamine-phosphate synthase family.</text>
</comment>
<dbReference type="PANTHER" id="PTHR20857:SF15">
    <property type="entry name" value="THIAMINE-PHOSPHATE SYNTHASE"/>
    <property type="match status" value="1"/>
</dbReference>
<evidence type="ECO:0000256" key="3">
    <source>
        <dbReference type="ARBA" id="ARBA00022679"/>
    </source>
</evidence>
<evidence type="ECO:0000256" key="6">
    <source>
        <dbReference type="ARBA" id="ARBA00022977"/>
    </source>
</evidence>
<comment type="catalytic activity">
    <reaction evidence="9 10 11">
        <text>2-[(2R,5Z)-2-carboxy-4-methylthiazol-5(2H)-ylidene]ethyl phosphate + 4-amino-2-methyl-5-(diphosphooxymethyl)pyrimidine + 2 H(+) = thiamine phosphate + CO2 + diphosphate</text>
        <dbReference type="Rhea" id="RHEA:47844"/>
        <dbReference type="ChEBI" id="CHEBI:15378"/>
        <dbReference type="ChEBI" id="CHEBI:16526"/>
        <dbReference type="ChEBI" id="CHEBI:33019"/>
        <dbReference type="ChEBI" id="CHEBI:37575"/>
        <dbReference type="ChEBI" id="CHEBI:57841"/>
        <dbReference type="ChEBI" id="CHEBI:62899"/>
        <dbReference type="EC" id="2.5.1.3"/>
    </reaction>
</comment>
<evidence type="ECO:0000256" key="12">
    <source>
        <dbReference type="RuleBase" id="RU004253"/>
    </source>
</evidence>
<keyword evidence="4 10" id="KW-0479">Metal-binding</keyword>
<gene>
    <name evidence="10" type="primary">thiE</name>
    <name evidence="14" type="ordered locus">Despr_1881</name>
</gene>
<feature type="binding site" evidence="10">
    <location>
        <position position="70"/>
    </location>
    <ligand>
        <name>4-amino-2-methyl-5-(diphosphooxymethyl)pyrimidine</name>
        <dbReference type="ChEBI" id="CHEBI:57841"/>
    </ligand>
</feature>
<dbReference type="GO" id="GO:0009228">
    <property type="term" value="P:thiamine biosynthetic process"/>
    <property type="evidence" value="ECO:0007669"/>
    <property type="project" value="UniProtKB-KW"/>
</dbReference>
<dbReference type="InterPro" id="IPR013785">
    <property type="entry name" value="Aldolase_TIM"/>
</dbReference>
<evidence type="ECO:0000313" key="14">
    <source>
        <dbReference type="EMBL" id="ADW18029.1"/>
    </source>
</evidence>
<keyword evidence="15" id="KW-1185">Reference proteome</keyword>
<feature type="binding site" evidence="10">
    <location>
        <position position="166"/>
    </location>
    <ligand>
        <name>2-[(2R,5Z)-2-carboxy-4-methylthiazol-5(2H)-ylidene]ethyl phosphate</name>
        <dbReference type="ChEBI" id="CHEBI:62899"/>
    </ligand>
</feature>
<keyword evidence="3 10" id="KW-0808">Transferase</keyword>
<dbReference type="Gene3D" id="3.20.20.70">
    <property type="entry name" value="Aldolase class I"/>
    <property type="match status" value="1"/>
</dbReference>
<feature type="binding site" evidence="10">
    <location>
        <begin position="36"/>
        <end position="40"/>
    </location>
    <ligand>
        <name>4-amino-2-methyl-5-(diphosphooxymethyl)pyrimidine</name>
        <dbReference type="ChEBI" id="CHEBI:57841"/>
    </ligand>
</feature>
<dbReference type="InterPro" id="IPR022998">
    <property type="entry name" value="ThiamineP_synth_TenI"/>
</dbReference>
<evidence type="ECO:0000256" key="5">
    <source>
        <dbReference type="ARBA" id="ARBA00022842"/>
    </source>
</evidence>
<dbReference type="InterPro" id="IPR036206">
    <property type="entry name" value="ThiamineP_synth_sf"/>
</dbReference>
<dbReference type="FunFam" id="3.20.20.70:FF:000096">
    <property type="entry name" value="Thiamine-phosphate synthase"/>
    <property type="match status" value="1"/>
</dbReference>
<keyword evidence="6 10" id="KW-0784">Thiamine biosynthesis</keyword>
<feature type="binding site" evidence="10">
    <location>
        <position position="90"/>
    </location>
    <ligand>
        <name>Mg(2+)</name>
        <dbReference type="ChEBI" id="CHEBI:18420"/>
    </ligand>
</feature>
<feature type="binding site" evidence="10">
    <location>
        <begin position="186"/>
        <end position="187"/>
    </location>
    <ligand>
        <name>2-[(2R,5Z)-2-carboxy-4-methylthiazol-5(2H)-ylidene]ethyl phosphate</name>
        <dbReference type="ChEBI" id="CHEBI:62899"/>
    </ligand>
</feature>
<evidence type="ECO:0000313" key="15">
    <source>
        <dbReference type="Proteomes" id="UP000006365"/>
    </source>
</evidence>
<reference evidence="14 15" key="1">
    <citation type="journal article" date="2011" name="Stand. Genomic Sci.">
        <title>Complete genome sequence of Desulfobulbus propionicus type strain (1pr3).</title>
        <authorList>
            <person name="Pagani I."/>
            <person name="Lapidus A."/>
            <person name="Nolan M."/>
            <person name="Lucas S."/>
            <person name="Hammon N."/>
            <person name="Deshpande S."/>
            <person name="Cheng J.F."/>
            <person name="Chertkov O."/>
            <person name="Davenport K."/>
            <person name="Tapia R."/>
            <person name="Han C."/>
            <person name="Goodwin L."/>
            <person name="Pitluck S."/>
            <person name="Liolios K."/>
            <person name="Mavromatis K."/>
            <person name="Ivanova N."/>
            <person name="Mikhailova N."/>
            <person name="Pati A."/>
            <person name="Chen A."/>
            <person name="Palaniappan K."/>
            <person name="Land M."/>
            <person name="Hauser L."/>
            <person name="Chang Y.J."/>
            <person name="Jeffries C.D."/>
            <person name="Detter J.C."/>
            <person name="Brambilla E."/>
            <person name="Kannan K.P."/>
            <person name="Djao O.D."/>
            <person name="Rohde M."/>
            <person name="Pukall R."/>
            <person name="Spring S."/>
            <person name="Goker M."/>
            <person name="Sikorski J."/>
            <person name="Woyke T."/>
            <person name="Bristow J."/>
            <person name="Eisen J.A."/>
            <person name="Markowitz V."/>
            <person name="Hugenholtz P."/>
            <person name="Kyrpides N.C."/>
            <person name="Klenk H.P."/>
        </authorList>
    </citation>
    <scope>NUCLEOTIDE SEQUENCE [LARGE SCALE GENOMIC DNA]</scope>
    <source>
        <strain evidence="15">ATCC 33891 / DSM 2032 / 1pr3</strain>
    </source>
</reference>
<feature type="binding site" evidence="10">
    <location>
        <position position="71"/>
    </location>
    <ligand>
        <name>Mg(2+)</name>
        <dbReference type="ChEBI" id="CHEBI:18420"/>
    </ligand>
</feature>
<dbReference type="UniPathway" id="UPA00060">
    <property type="reaction ID" value="UER00141"/>
</dbReference>
<dbReference type="EMBL" id="CP002364">
    <property type="protein sequence ID" value="ADW18029.1"/>
    <property type="molecule type" value="Genomic_DNA"/>
</dbReference>
<protein>
    <recommendedName>
        <fullName evidence="10">Thiamine-phosphate synthase</fullName>
        <shortName evidence="10">TP synthase</shortName>
        <shortName evidence="10">TPS</shortName>
        <ecNumber evidence="10">2.5.1.3</ecNumber>
    </recommendedName>
    <alternativeName>
        <fullName evidence="10">Thiamine-phosphate pyrophosphorylase</fullName>
        <shortName evidence="10">TMP pyrophosphorylase</shortName>
        <shortName evidence="10">TMP-PPase</shortName>
    </alternativeName>
</protein>
<dbReference type="Proteomes" id="UP000006365">
    <property type="component" value="Chromosome"/>
</dbReference>
<evidence type="ECO:0000259" key="13">
    <source>
        <dbReference type="Pfam" id="PF02581"/>
    </source>
</evidence>
<dbReference type="GO" id="GO:0009229">
    <property type="term" value="P:thiamine diphosphate biosynthetic process"/>
    <property type="evidence" value="ECO:0007669"/>
    <property type="project" value="UniProtKB-UniRule"/>
</dbReference>
<feature type="binding site" evidence="10">
    <location>
        <position position="109"/>
    </location>
    <ligand>
        <name>4-amino-2-methyl-5-(diphosphooxymethyl)pyrimidine</name>
        <dbReference type="ChEBI" id="CHEBI:57841"/>
    </ligand>
</feature>
<dbReference type="EC" id="2.5.1.3" evidence="10"/>
<dbReference type="GO" id="GO:0004789">
    <property type="term" value="F:thiamine-phosphate diphosphorylase activity"/>
    <property type="evidence" value="ECO:0007669"/>
    <property type="project" value="UniProtKB-UniRule"/>
</dbReference>
<sequence>MIDYSLYLVTDRHLSLGRDTVDIVQAAIRGGITCVQLREKHGSTRQFIEEARQVRNLLDCLASTIPLIINDRVDVALATGADGVHLGQRDMDIRDARRLAGSSLLIGISVESVDDAVRAEAEGADYVGVSPVFATPTKSDTAPPLGLAGIQAIRAAVSLPLVAIGGINADNAAAIIRAGADGVAVVSAIVSAACPAQAARTLKEQISSVKGGGRHGNQ</sequence>
<feature type="binding site" evidence="10">
    <location>
        <begin position="135"/>
        <end position="137"/>
    </location>
    <ligand>
        <name>2-[(2R,5Z)-2-carboxy-4-methylthiazol-5(2H)-ylidene]ethyl phosphate</name>
        <dbReference type="ChEBI" id="CHEBI:62899"/>
    </ligand>
</feature>
<dbReference type="HAMAP" id="MF_00097">
    <property type="entry name" value="TMP_synthase"/>
    <property type="match status" value="1"/>
</dbReference>
<dbReference type="InterPro" id="IPR034291">
    <property type="entry name" value="TMP_synthase"/>
</dbReference>
<dbReference type="CDD" id="cd00564">
    <property type="entry name" value="TMP_TenI"/>
    <property type="match status" value="1"/>
</dbReference>
<dbReference type="PANTHER" id="PTHR20857">
    <property type="entry name" value="THIAMINE-PHOSPHATE PYROPHOSPHORYLASE"/>
    <property type="match status" value="1"/>
</dbReference>
<dbReference type="KEGG" id="dpr:Despr_1881"/>
<comment type="catalytic activity">
    <reaction evidence="7 10 11">
        <text>4-methyl-5-(2-phosphooxyethyl)-thiazole + 4-amino-2-methyl-5-(diphosphooxymethyl)pyrimidine + H(+) = thiamine phosphate + diphosphate</text>
        <dbReference type="Rhea" id="RHEA:22328"/>
        <dbReference type="ChEBI" id="CHEBI:15378"/>
        <dbReference type="ChEBI" id="CHEBI:33019"/>
        <dbReference type="ChEBI" id="CHEBI:37575"/>
        <dbReference type="ChEBI" id="CHEBI:57841"/>
        <dbReference type="ChEBI" id="CHEBI:58296"/>
        <dbReference type="EC" id="2.5.1.3"/>
    </reaction>
</comment>
<evidence type="ECO:0000256" key="7">
    <source>
        <dbReference type="ARBA" id="ARBA00047334"/>
    </source>
</evidence>
<dbReference type="AlphaFoldDB" id="A0A7U3YMB8"/>
<comment type="cofactor">
    <cofactor evidence="10">
        <name>Mg(2+)</name>
        <dbReference type="ChEBI" id="CHEBI:18420"/>
    </cofactor>
    <text evidence="10">Binds 1 Mg(2+) ion per subunit.</text>
</comment>
<comment type="function">
    <text evidence="1 10">Condenses 4-methyl-5-(beta-hydroxyethyl)thiazole monophosphate (THZ-P) and 2-methyl-4-amino-5-hydroxymethyl pyrimidine pyrophosphate (HMP-PP) to form thiamine monophosphate (TMP).</text>
</comment>
<dbReference type="NCBIfam" id="TIGR00693">
    <property type="entry name" value="thiE"/>
    <property type="match status" value="1"/>
</dbReference>
<accession>A0A7U3YMB8</accession>
<evidence type="ECO:0000256" key="10">
    <source>
        <dbReference type="HAMAP-Rule" id="MF_00097"/>
    </source>
</evidence>
<organism evidence="14 15">
    <name type="scientific">Desulfobulbus propionicus (strain ATCC 33891 / DSM 2032 / VKM B-1956 / 1pr3)</name>
    <dbReference type="NCBI Taxonomy" id="577650"/>
    <lineage>
        <taxon>Bacteria</taxon>
        <taxon>Pseudomonadati</taxon>
        <taxon>Thermodesulfobacteriota</taxon>
        <taxon>Desulfobulbia</taxon>
        <taxon>Desulfobulbales</taxon>
        <taxon>Desulfobulbaceae</taxon>
        <taxon>Desulfobulbus</taxon>
    </lineage>
</organism>
<proteinExistence type="inferred from homology"/>
<dbReference type="Pfam" id="PF02581">
    <property type="entry name" value="TMP-TENI"/>
    <property type="match status" value="1"/>
</dbReference>
<comment type="catalytic activity">
    <reaction evidence="8 10 11">
        <text>2-(2-carboxy-4-methylthiazol-5-yl)ethyl phosphate + 4-amino-2-methyl-5-(diphosphooxymethyl)pyrimidine + 2 H(+) = thiamine phosphate + CO2 + diphosphate</text>
        <dbReference type="Rhea" id="RHEA:47848"/>
        <dbReference type="ChEBI" id="CHEBI:15378"/>
        <dbReference type="ChEBI" id="CHEBI:16526"/>
        <dbReference type="ChEBI" id="CHEBI:33019"/>
        <dbReference type="ChEBI" id="CHEBI:37575"/>
        <dbReference type="ChEBI" id="CHEBI:57841"/>
        <dbReference type="ChEBI" id="CHEBI:62890"/>
        <dbReference type="EC" id="2.5.1.3"/>
    </reaction>
</comment>
<comment type="pathway">
    <text evidence="2 10 12">Cofactor biosynthesis; thiamine diphosphate biosynthesis; thiamine phosphate from 4-amino-2-methyl-5-diphosphomethylpyrimidine and 4-methyl-5-(2-phosphoethyl)-thiazole: step 1/1.</text>
</comment>
<dbReference type="GO" id="GO:0005737">
    <property type="term" value="C:cytoplasm"/>
    <property type="evidence" value="ECO:0007669"/>
    <property type="project" value="TreeGrafter"/>
</dbReference>
<evidence type="ECO:0000256" key="11">
    <source>
        <dbReference type="RuleBase" id="RU003826"/>
    </source>
</evidence>
<name>A0A7U3YMB8_DESPD</name>
<keyword evidence="5 10" id="KW-0460">Magnesium</keyword>
<evidence type="ECO:0000256" key="2">
    <source>
        <dbReference type="ARBA" id="ARBA00005165"/>
    </source>
</evidence>
<dbReference type="RefSeq" id="WP_015724569.1">
    <property type="nucleotide sequence ID" value="NC_014972.1"/>
</dbReference>
<feature type="binding site" evidence="10">
    <location>
        <position position="138"/>
    </location>
    <ligand>
        <name>4-amino-2-methyl-5-(diphosphooxymethyl)pyrimidine</name>
        <dbReference type="ChEBI" id="CHEBI:57841"/>
    </ligand>
</feature>
<evidence type="ECO:0000256" key="1">
    <source>
        <dbReference type="ARBA" id="ARBA00003814"/>
    </source>
</evidence>
<dbReference type="GO" id="GO:0000287">
    <property type="term" value="F:magnesium ion binding"/>
    <property type="evidence" value="ECO:0007669"/>
    <property type="project" value="UniProtKB-UniRule"/>
</dbReference>
<evidence type="ECO:0000256" key="4">
    <source>
        <dbReference type="ARBA" id="ARBA00022723"/>
    </source>
</evidence>